<evidence type="ECO:0000313" key="2">
    <source>
        <dbReference type="Proteomes" id="UP001215280"/>
    </source>
</evidence>
<evidence type="ECO:0000313" key="1">
    <source>
        <dbReference type="EMBL" id="KAJ7748285.1"/>
    </source>
</evidence>
<comment type="caution">
    <text evidence="1">The sequence shown here is derived from an EMBL/GenBank/DDBJ whole genome shotgun (WGS) entry which is preliminary data.</text>
</comment>
<dbReference type="Proteomes" id="UP001215280">
    <property type="component" value="Unassembled WGS sequence"/>
</dbReference>
<keyword evidence="2" id="KW-1185">Reference proteome</keyword>
<accession>A0AAD7N6S0</accession>
<name>A0AAD7N6S0_9AGAR</name>
<gene>
    <name evidence="1" type="ORF">DFH07DRAFT_722204</name>
</gene>
<feature type="non-terminal residue" evidence="1">
    <location>
        <position position="51"/>
    </location>
</feature>
<dbReference type="AlphaFoldDB" id="A0AAD7N6S0"/>
<dbReference type="EMBL" id="JARJLG010000090">
    <property type="protein sequence ID" value="KAJ7748285.1"/>
    <property type="molecule type" value="Genomic_DNA"/>
</dbReference>
<organism evidence="1 2">
    <name type="scientific">Mycena maculata</name>
    <dbReference type="NCBI Taxonomy" id="230809"/>
    <lineage>
        <taxon>Eukaryota</taxon>
        <taxon>Fungi</taxon>
        <taxon>Dikarya</taxon>
        <taxon>Basidiomycota</taxon>
        <taxon>Agaricomycotina</taxon>
        <taxon>Agaricomycetes</taxon>
        <taxon>Agaricomycetidae</taxon>
        <taxon>Agaricales</taxon>
        <taxon>Marasmiineae</taxon>
        <taxon>Mycenaceae</taxon>
        <taxon>Mycena</taxon>
    </lineage>
</organism>
<protein>
    <submittedName>
        <fullName evidence="1">Uncharacterized protein</fullName>
    </submittedName>
</protein>
<proteinExistence type="predicted"/>
<reference evidence="1" key="1">
    <citation type="submission" date="2023-03" db="EMBL/GenBank/DDBJ databases">
        <title>Massive genome expansion in bonnet fungi (Mycena s.s.) driven by repeated elements and novel gene families across ecological guilds.</title>
        <authorList>
            <consortium name="Lawrence Berkeley National Laboratory"/>
            <person name="Harder C.B."/>
            <person name="Miyauchi S."/>
            <person name="Viragh M."/>
            <person name="Kuo A."/>
            <person name="Thoen E."/>
            <person name="Andreopoulos B."/>
            <person name="Lu D."/>
            <person name="Skrede I."/>
            <person name="Drula E."/>
            <person name="Henrissat B."/>
            <person name="Morin E."/>
            <person name="Kohler A."/>
            <person name="Barry K."/>
            <person name="LaButti K."/>
            <person name="Morin E."/>
            <person name="Salamov A."/>
            <person name="Lipzen A."/>
            <person name="Mereny Z."/>
            <person name="Hegedus B."/>
            <person name="Baldrian P."/>
            <person name="Stursova M."/>
            <person name="Weitz H."/>
            <person name="Taylor A."/>
            <person name="Grigoriev I.V."/>
            <person name="Nagy L.G."/>
            <person name="Martin F."/>
            <person name="Kauserud H."/>
        </authorList>
    </citation>
    <scope>NUCLEOTIDE SEQUENCE</scope>
    <source>
        <strain evidence="1">CBHHK188m</strain>
    </source>
</reference>
<feature type="non-terminal residue" evidence="1">
    <location>
        <position position="1"/>
    </location>
</feature>
<sequence>SSFPLAMGYIIREYWITETHLTLDSEKSDYQRWGRPAEASVGAGWELWARM</sequence>